<keyword evidence="2" id="KW-1185">Reference proteome</keyword>
<dbReference type="AlphaFoldDB" id="N6X8X2"/>
<dbReference type="Proteomes" id="UP000013015">
    <property type="component" value="Unassembled WGS sequence"/>
</dbReference>
<dbReference type="RefSeq" id="WP_005963935.1">
    <property type="nucleotide sequence ID" value="NZ_CP040505.1"/>
</dbReference>
<organism evidence="1 2">
    <name type="scientific">Schaalia cardiffensis F0333</name>
    <dbReference type="NCBI Taxonomy" id="888050"/>
    <lineage>
        <taxon>Bacteria</taxon>
        <taxon>Bacillati</taxon>
        <taxon>Actinomycetota</taxon>
        <taxon>Actinomycetes</taxon>
        <taxon>Actinomycetales</taxon>
        <taxon>Actinomycetaceae</taxon>
        <taxon>Schaalia</taxon>
    </lineage>
</organism>
<reference evidence="1 2" key="1">
    <citation type="submission" date="2013-03" db="EMBL/GenBank/DDBJ databases">
        <title>Reference genome for the Human Microbiome Project.</title>
        <authorList>
            <person name="Aqrawi P."/>
            <person name="Ayvaz T."/>
            <person name="Bess C."/>
            <person name="Blankenburg K."/>
            <person name="Coyle M."/>
            <person name="Deng J."/>
            <person name="Forbes L."/>
            <person name="Fowler G."/>
            <person name="Francisco L."/>
            <person name="Fu Q."/>
            <person name="Gibbs R."/>
            <person name="Gross S."/>
            <person name="Gubbala S."/>
            <person name="Hale W."/>
            <person name="Hemphill L."/>
            <person name="Highlander S."/>
            <person name="Hirani K."/>
            <person name="Jackson L."/>
            <person name="Jakkamsetti A."/>
            <person name="Javaid M."/>
            <person name="Jayaseelan J.C."/>
            <person name="Jiang H."/>
            <person name="Joshi V."/>
            <person name="Korchina V."/>
            <person name="Kovar C."/>
            <person name="Lara F."/>
            <person name="Lee S."/>
            <person name="Liu Y."/>
            <person name="Mata R."/>
            <person name="Mathew T."/>
            <person name="Munidasa M."/>
            <person name="Muzny D."/>
            <person name="Nazareth L."/>
            <person name="Ngo R."/>
            <person name="Nguyen L."/>
            <person name="Nguyen N."/>
            <person name="Okwuonu G."/>
            <person name="Ongeri F."/>
            <person name="Palculict T."/>
            <person name="Patil S."/>
            <person name="Petrosino J."/>
            <person name="Pham C."/>
            <person name="Pham P."/>
            <person name="Pu L.-L."/>
            <person name="Qin X."/>
            <person name="Qu J."/>
            <person name="Reid J."/>
            <person name="Ross M."/>
            <person name="Ruth R."/>
            <person name="Saada N."/>
            <person name="San Lucas F."/>
            <person name="Santibanez J."/>
            <person name="Shang Y."/>
            <person name="Simmons D."/>
            <person name="Song X.-Z."/>
            <person name="Tang L.-Y."/>
            <person name="Thornton R."/>
            <person name="Warren J."/>
            <person name="Weissenberger G."/>
            <person name="Wilczek-Boney K."/>
            <person name="Worley K."/>
            <person name="Youmans B."/>
            <person name="Zhang J."/>
            <person name="Zhang L."/>
            <person name="Zhao Z."/>
            <person name="Zhou C."/>
            <person name="Zhu D."/>
            <person name="Zhu Y."/>
        </authorList>
    </citation>
    <scope>NUCLEOTIDE SEQUENCE [LARGE SCALE GENOMIC DNA]</scope>
    <source>
        <strain evidence="1 2">F0333</strain>
    </source>
</reference>
<dbReference type="STRING" id="888050.HMPREF9004_1503"/>
<dbReference type="PATRIC" id="fig|888050.3.peg.1439"/>
<dbReference type="HOGENOM" id="CLU_182353_2_0_11"/>
<name>N6X8X2_9ACTO</name>
<dbReference type="EMBL" id="AQHZ01000024">
    <property type="protein sequence ID" value="ENO17593.1"/>
    <property type="molecule type" value="Genomic_DNA"/>
</dbReference>
<accession>N6X8X2</accession>
<evidence type="ECO:0008006" key="3">
    <source>
        <dbReference type="Google" id="ProtNLM"/>
    </source>
</evidence>
<protein>
    <recommendedName>
        <fullName evidence="3">Acetone carboxylase</fullName>
    </recommendedName>
</protein>
<proteinExistence type="predicted"/>
<dbReference type="eggNOG" id="ENOG5032YQ8">
    <property type="taxonomic scope" value="Bacteria"/>
</dbReference>
<gene>
    <name evidence="1" type="ORF">HMPREF9004_1503</name>
</gene>
<evidence type="ECO:0000313" key="1">
    <source>
        <dbReference type="EMBL" id="ENO17593.1"/>
    </source>
</evidence>
<dbReference type="OrthoDB" id="5193525at2"/>
<comment type="caution">
    <text evidence="1">The sequence shown here is derived from an EMBL/GenBank/DDBJ whole genome shotgun (WGS) entry which is preliminary data.</text>
</comment>
<evidence type="ECO:0000313" key="2">
    <source>
        <dbReference type="Proteomes" id="UP000013015"/>
    </source>
</evidence>
<sequence>MALARGPEDGICAARECSRPATLQITWTNPKIPWSDSKTWLACENHREELSDYMRYRGFPFTVTPLGEQTKPTS</sequence>